<evidence type="ECO:0000256" key="3">
    <source>
        <dbReference type="ARBA" id="ARBA00012513"/>
    </source>
</evidence>
<dbReference type="AlphaFoldDB" id="A0A8H4K6V8"/>
<comment type="function">
    <text evidence="1">Component of the EKC/KEOPS complex that is required for the formation of a threonylcarbamoyl group on adenosine at position 37 (t(6)A37) in tRNAs that read codons beginning with adenine. The complex is probably involved in the transfer of the threonylcarbamoyl moiety of threonylcarbamoyl-AMP (TC-AMP) to the N6 group of A37. BUD32 has ATPase activity in the context of the EKC/KEOPS complex and likely plays a supporting role to the catalytic subunit KAE1. The EKC/KEOPS complex also promotes both telomere uncapping and telomere elongation. The complex is required for efficient recruitment of transcriptional coactivators.</text>
</comment>
<evidence type="ECO:0000256" key="6">
    <source>
        <dbReference type="ARBA" id="ARBA00030980"/>
    </source>
</evidence>
<accession>A0A8H4K6V8</accession>
<evidence type="ECO:0000313" key="11">
    <source>
        <dbReference type="EMBL" id="KAF4445795.1"/>
    </source>
</evidence>
<dbReference type="GO" id="GO:0005524">
    <property type="term" value="F:ATP binding"/>
    <property type="evidence" value="ECO:0007669"/>
    <property type="project" value="InterPro"/>
</dbReference>
<dbReference type="InterPro" id="IPR008266">
    <property type="entry name" value="Tyr_kinase_AS"/>
</dbReference>
<reference evidence="11" key="1">
    <citation type="submission" date="2020-01" db="EMBL/GenBank/DDBJ databases">
        <title>Identification and distribution of gene clusters putatively required for synthesis of sphingolipid metabolism inhibitors in phylogenetically diverse species of the filamentous fungus Fusarium.</title>
        <authorList>
            <person name="Kim H.-S."/>
            <person name="Busman M."/>
            <person name="Brown D.W."/>
            <person name="Divon H."/>
            <person name="Uhlig S."/>
            <person name="Proctor R.H."/>
        </authorList>
    </citation>
    <scope>NUCLEOTIDE SEQUENCE</scope>
    <source>
        <strain evidence="11">NRRL 53441</strain>
    </source>
</reference>
<comment type="caution">
    <text evidence="11">The sequence shown here is derived from an EMBL/GenBank/DDBJ whole genome shotgun (WGS) entry which is preliminary data.</text>
</comment>
<evidence type="ECO:0000313" key="12">
    <source>
        <dbReference type="Proteomes" id="UP000605986"/>
    </source>
</evidence>
<dbReference type="PROSITE" id="PS00109">
    <property type="entry name" value="PROTEIN_KINASE_TYR"/>
    <property type="match status" value="1"/>
</dbReference>
<evidence type="ECO:0000256" key="9">
    <source>
        <dbReference type="ARBA" id="ARBA00048679"/>
    </source>
</evidence>
<dbReference type="SUPFAM" id="SSF56112">
    <property type="entry name" value="Protein kinase-like (PK-like)"/>
    <property type="match status" value="1"/>
</dbReference>
<sequence length="263" mass="30368">MSSLDIIKRNEQFKRDRAKISFHRIKFVVEQDKKYYVGYLSDRKAELENLSQLEDCQEIITTNQGPEPLDHWTIAKPTGSHYIKNPKIEDYLDPTLEVRMAREIEVWETIRQNPHAGLAAYYGCVLEGGRVSGLCFARYDQTLTERVNPGRLSKKSFVESDRSLVRDYMKQWLQTIEQGLQHLHASGFCHNDLTPANIMLMDNRAVLIDMDSACRIGESLKDAKRTYGWTDANVQYATTGNDFRALQEIETWLFGSLNKLLLN</sequence>
<dbReference type="EMBL" id="JAADJG010000499">
    <property type="protein sequence ID" value="KAF4445795.1"/>
    <property type="molecule type" value="Genomic_DNA"/>
</dbReference>
<dbReference type="EC" id="2.7.11.1" evidence="3"/>
<organism evidence="11 12">
    <name type="scientific">Fusarium austroafricanum</name>
    <dbReference type="NCBI Taxonomy" id="2364996"/>
    <lineage>
        <taxon>Eukaryota</taxon>
        <taxon>Fungi</taxon>
        <taxon>Dikarya</taxon>
        <taxon>Ascomycota</taxon>
        <taxon>Pezizomycotina</taxon>
        <taxon>Sordariomycetes</taxon>
        <taxon>Hypocreomycetidae</taxon>
        <taxon>Hypocreales</taxon>
        <taxon>Nectriaceae</taxon>
        <taxon>Fusarium</taxon>
        <taxon>Fusarium concolor species complex</taxon>
    </lineage>
</organism>
<dbReference type="Gene3D" id="1.10.510.10">
    <property type="entry name" value="Transferase(Phosphotransferase) domain 1"/>
    <property type="match status" value="1"/>
</dbReference>
<gene>
    <name evidence="11" type="ORF">F53441_10544</name>
</gene>
<evidence type="ECO:0000256" key="5">
    <source>
        <dbReference type="ARBA" id="ARBA00019973"/>
    </source>
</evidence>
<dbReference type="GO" id="GO:0004674">
    <property type="term" value="F:protein serine/threonine kinase activity"/>
    <property type="evidence" value="ECO:0007669"/>
    <property type="project" value="UniProtKB-EC"/>
</dbReference>
<protein>
    <recommendedName>
        <fullName evidence="5">EKC/KEOPS complex subunit BUD32</fullName>
        <ecNumber evidence="3">2.7.11.1</ecNumber>
    </recommendedName>
    <alternativeName>
        <fullName evidence="6 7">Atypical Serine/threonine protein kinase BUD32</fullName>
    </alternativeName>
    <alternativeName>
        <fullName evidence="4">EKC/KEOPS complex subunit bud32</fullName>
    </alternativeName>
</protein>
<dbReference type="InterPro" id="IPR000719">
    <property type="entry name" value="Prot_kinase_dom"/>
</dbReference>
<evidence type="ECO:0000256" key="1">
    <source>
        <dbReference type="ARBA" id="ARBA00003747"/>
    </source>
</evidence>
<comment type="subunit">
    <text evidence="2">Component of the EKC/KEOPS complex composed of at least BUD32, CGI121, GON7, KAE1 and PCC1; the whole complex dimerizes.</text>
</comment>
<evidence type="ECO:0000256" key="8">
    <source>
        <dbReference type="ARBA" id="ARBA00047899"/>
    </source>
</evidence>
<proteinExistence type="predicted"/>
<keyword evidence="12" id="KW-1185">Reference proteome</keyword>
<dbReference type="InterPro" id="IPR011009">
    <property type="entry name" value="Kinase-like_dom_sf"/>
</dbReference>
<name>A0A8H4K6V8_9HYPO</name>
<evidence type="ECO:0000256" key="2">
    <source>
        <dbReference type="ARBA" id="ARBA00011534"/>
    </source>
</evidence>
<dbReference type="Proteomes" id="UP000605986">
    <property type="component" value="Unassembled WGS sequence"/>
</dbReference>
<comment type="catalytic activity">
    <reaction evidence="9">
        <text>L-seryl-[protein] + ATP = O-phospho-L-seryl-[protein] + ADP + H(+)</text>
        <dbReference type="Rhea" id="RHEA:17989"/>
        <dbReference type="Rhea" id="RHEA-COMP:9863"/>
        <dbReference type="Rhea" id="RHEA-COMP:11604"/>
        <dbReference type="ChEBI" id="CHEBI:15378"/>
        <dbReference type="ChEBI" id="CHEBI:29999"/>
        <dbReference type="ChEBI" id="CHEBI:30616"/>
        <dbReference type="ChEBI" id="CHEBI:83421"/>
        <dbReference type="ChEBI" id="CHEBI:456216"/>
        <dbReference type="EC" id="2.7.11.1"/>
    </reaction>
</comment>
<evidence type="ECO:0000256" key="7">
    <source>
        <dbReference type="ARBA" id="ARBA00033194"/>
    </source>
</evidence>
<dbReference type="PROSITE" id="PS50011">
    <property type="entry name" value="PROTEIN_KINASE_DOM"/>
    <property type="match status" value="1"/>
</dbReference>
<feature type="domain" description="Protein kinase" evidence="10">
    <location>
        <begin position="1"/>
        <end position="263"/>
    </location>
</feature>
<dbReference type="OrthoDB" id="4062651at2759"/>
<evidence type="ECO:0000259" key="10">
    <source>
        <dbReference type="PROSITE" id="PS50011"/>
    </source>
</evidence>
<comment type="catalytic activity">
    <reaction evidence="8">
        <text>L-threonyl-[protein] + ATP = O-phospho-L-threonyl-[protein] + ADP + H(+)</text>
        <dbReference type="Rhea" id="RHEA:46608"/>
        <dbReference type="Rhea" id="RHEA-COMP:11060"/>
        <dbReference type="Rhea" id="RHEA-COMP:11605"/>
        <dbReference type="ChEBI" id="CHEBI:15378"/>
        <dbReference type="ChEBI" id="CHEBI:30013"/>
        <dbReference type="ChEBI" id="CHEBI:30616"/>
        <dbReference type="ChEBI" id="CHEBI:61977"/>
        <dbReference type="ChEBI" id="CHEBI:456216"/>
        <dbReference type="EC" id="2.7.11.1"/>
    </reaction>
</comment>
<dbReference type="Pfam" id="PF00069">
    <property type="entry name" value="Pkinase"/>
    <property type="match status" value="1"/>
</dbReference>
<evidence type="ECO:0000256" key="4">
    <source>
        <dbReference type="ARBA" id="ARBA00013948"/>
    </source>
</evidence>